<dbReference type="InterPro" id="IPR014001">
    <property type="entry name" value="Helicase_ATP-bd"/>
</dbReference>
<feature type="domain" description="Helicase C-terminal" evidence="3">
    <location>
        <begin position="682"/>
        <end position="835"/>
    </location>
</feature>
<feature type="domain" description="Helicase ATP-binding" evidence="2">
    <location>
        <begin position="356"/>
        <end position="531"/>
    </location>
</feature>
<dbReference type="Gene3D" id="3.40.50.300">
    <property type="entry name" value="P-loop containing nucleotide triphosphate hydrolases"/>
    <property type="match status" value="1"/>
</dbReference>
<protein>
    <submittedName>
        <fullName evidence="4">SNF2-related protein</fullName>
    </submittedName>
</protein>
<evidence type="ECO:0000259" key="3">
    <source>
        <dbReference type="PROSITE" id="PS51194"/>
    </source>
</evidence>
<dbReference type="GO" id="GO:0005524">
    <property type="term" value="F:ATP binding"/>
    <property type="evidence" value="ECO:0007669"/>
    <property type="project" value="InterPro"/>
</dbReference>
<dbReference type="InterPro" id="IPR027417">
    <property type="entry name" value="P-loop_NTPase"/>
</dbReference>
<evidence type="ECO:0000313" key="5">
    <source>
        <dbReference type="Proteomes" id="UP001274571"/>
    </source>
</evidence>
<dbReference type="PROSITE" id="PS51192">
    <property type="entry name" value="HELICASE_ATP_BIND_1"/>
    <property type="match status" value="1"/>
</dbReference>
<dbReference type="Pfam" id="PF00271">
    <property type="entry name" value="Helicase_C"/>
    <property type="match status" value="1"/>
</dbReference>
<dbReference type="CDD" id="cd18793">
    <property type="entry name" value="SF2_C_SNF"/>
    <property type="match status" value="1"/>
</dbReference>
<dbReference type="Gene3D" id="3.40.50.10810">
    <property type="entry name" value="Tandem AAA-ATPase domain"/>
    <property type="match status" value="1"/>
</dbReference>
<dbReference type="PANTHER" id="PTHR10799">
    <property type="entry name" value="SNF2/RAD54 HELICASE FAMILY"/>
    <property type="match status" value="1"/>
</dbReference>
<evidence type="ECO:0000313" key="4">
    <source>
        <dbReference type="EMBL" id="MDY0851995.1"/>
    </source>
</evidence>
<reference evidence="4" key="1">
    <citation type="submission" date="2023-11" db="EMBL/GenBank/DDBJ databases">
        <title>Genome Sequence of Bacillus thuringiensis stain BLB 30AF.</title>
        <authorList>
            <person name="Farhat A."/>
        </authorList>
    </citation>
    <scope>NUCLEOTIDE SEQUENCE</scope>
    <source>
        <strain evidence="4">BLB30AF</strain>
    </source>
</reference>
<evidence type="ECO:0000256" key="1">
    <source>
        <dbReference type="ARBA" id="ARBA00022801"/>
    </source>
</evidence>
<dbReference type="SUPFAM" id="SSF52540">
    <property type="entry name" value="P-loop containing nucleoside triphosphate hydrolases"/>
    <property type="match status" value="2"/>
</dbReference>
<dbReference type="Pfam" id="PF00176">
    <property type="entry name" value="SNF2-rel_dom"/>
    <property type="match status" value="1"/>
</dbReference>
<organism evidence="4 5">
    <name type="scientific">Bacillus thuringiensis</name>
    <dbReference type="NCBI Taxonomy" id="1428"/>
    <lineage>
        <taxon>Bacteria</taxon>
        <taxon>Bacillati</taxon>
        <taxon>Bacillota</taxon>
        <taxon>Bacilli</taxon>
        <taxon>Bacillales</taxon>
        <taxon>Bacillaceae</taxon>
        <taxon>Bacillus</taxon>
        <taxon>Bacillus cereus group</taxon>
    </lineage>
</organism>
<accession>A0AAW9GE91</accession>
<dbReference type="AlphaFoldDB" id="A0AAW9GE91"/>
<dbReference type="SMART" id="SM00490">
    <property type="entry name" value="HELICc"/>
    <property type="match status" value="1"/>
</dbReference>
<evidence type="ECO:0000259" key="2">
    <source>
        <dbReference type="PROSITE" id="PS51192"/>
    </source>
</evidence>
<dbReference type="EMBL" id="JAXCMD010000003">
    <property type="protein sequence ID" value="MDY0851995.1"/>
    <property type="molecule type" value="Genomic_DNA"/>
</dbReference>
<dbReference type="CDD" id="cd09179">
    <property type="entry name" value="PLDc_N_DEXD_a"/>
    <property type="match status" value="1"/>
</dbReference>
<dbReference type="InterPro" id="IPR001650">
    <property type="entry name" value="Helicase_C-like"/>
</dbReference>
<dbReference type="Proteomes" id="UP001274571">
    <property type="component" value="Unassembled WGS sequence"/>
</dbReference>
<proteinExistence type="predicted"/>
<comment type="caution">
    <text evidence="4">The sequence shown here is derived from an EMBL/GenBank/DDBJ whole genome shotgun (WGS) entry which is preliminary data.</text>
</comment>
<gene>
    <name evidence="4" type="ORF">SOH20_13825</name>
</gene>
<dbReference type="InterPro" id="IPR038718">
    <property type="entry name" value="SNF2-like_sf"/>
</dbReference>
<dbReference type="RefSeq" id="WP_320481057.1">
    <property type="nucleotide sequence ID" value="NZ_JAXCMD010000003.1"/>
</dbReference>
<sequence>MLKNLQSHLKSSYNSMIHSVSDEFYNPILGESISYKRVSGYFSCKALSIYAEGLDRIAENDGYVQFIISQNISEKDFKEIKAGYHERSKGEVLTQIDKQRLGNLAYLISQGKADVKFGLVKNGLFHTKWGLFEDKQGDIIYFNGSLNETANAIENNFDSFDVDFSWDVSINVRSRINQKAEEFSLLWNDNYPGVQVIDATEIIYPLLQEFDIGKIQKIPNPDNNSIIFDMDDVHFFFVDKSEDEVSTKKTFKNKFSFYVDEDKGYPFFRGDLTYRDIERIIELANKQADKHQFNLIVSSRLDSYINGQKYSIEEYRKSGLTLKNQDSRWDEEFEEFKEVVEAEVARPLKALQLRSAMYMLTQKRAANFSVPGAGKTAMLLGVFAYLNSKQKGEPIKRLLVVSPINAFMSWKEEFQAVFQSKKDLRALGVHDESIGGNKYALEAQWSSANLILINYESLPKFKDSIIKCLANDSDTMLVYDEVHRVKGVQAKRALAALEIADKVDYRYVLTGTPIPNGYLDIYNFLNILFKKEYSAYFGFEQNMLKNPDSWEIDEINEKLAPYFWRTSKEDLGVPPADKDNIIKIPPSKEQLRLAEILYTKTQNPLATWIRMIQLSTNPEIVNQAINYSDLGFSEDASIDNDSYDQVSAKARKELEESIHQAVIGEVSDWDLANVDSPKFNAGIELVMDIVKKHGKVVVWGLFVNTLKKITRVLNERGINTKVIYGGTPRGERDDIIHTFKENTDEIQVLVSNPNTLGESVSLHNIVHDAVYFEYNYNLTFMLQSRDRIHRLGLPENQSTRYYYLMTVSDGEIYNFIDQKIYEKLAEKEGRMRESIDGDYLVPEFVDDEIEEMKRIIESERRF</sequence>
<dbReference type="InterPro" id="IPR000330">
    <property type="entry name" value="SNF2_N"/>
</dbReference>
<keyword evidence="1" id="KW-0378">Hydrolase</keyword>
<dbReference type="SMART" id="SM00487">
    <property type="entry name" value="DEXDc"/>
    <property type="match status" value="1"/>
</dbReference>
<dbReference type="PROSITE" id="PS51194">
    <property type="entry name" value="HELICASE_CTER"/>
    <property type="match status" value="1"/>
</dbReference>
<name>A0AAW9GE91_BACTU</name>
<dbReference type="GO" id="GO:0016787">
    <property type="term" value="F:hydrolase activity"/>
    <property type="evidence" value="ECO:0007669"/>
    <property type="project" value="UniProtKB-KW"/>
</dbReference>
<dbReference type="InterPro" id="IPR049730">
    <property type="entry name" value="SNF2/RAD54-like_C"/>
</dbReference>